<dbReference type="Gene3D" id="3.10.20.90">
    <property type="entry name" value="Phosphatidylinositol 3-kinase Catalytic Subunit, Chain A, domain 1"/>
    <property type="match status" value="1"/>
</dbReference>
<accession>A0AA88HKV5</accession>
<evidence type="ECO:0000256" key="1">
    <source>
        <dbReference type="ARBA" id="ARBA00004245"/>
    </source>
</evidence>
<dbReference type="FunFam" id="2.30.30.190:FF:000016">
    <property type="entry name" value="Tubulin-folding cofactor E"/>
    <property type="match status" value="1"/>
</dbReference>
<keyword evidence="6" id="KW-0677">Repeat</keyword>
<evidence type="ECO:0000256" key="6">
    <source>
        <dbReference type="ARBA" id="ARBA00022737"/>
    </source>
</evidence>
<dbReference type="InterPro" id="IPR044079">
    <property type="entry name" value="Ubl_TBCE"/>
</dbReference>
<keyword evidence="8" id="KW-0206">Cytoskeleton</keyword>
<evidence type="ECO:0000256" key="9">
    <source>
        <dbReference type="ARBA" id="ARBA00026055"/>
    </source>
</evidence>
<gene>
    <name evidence="12" type="ORF">QYM36_013223</name>
</gene>
<dbReference type="EMBL" id="JAVRJZ010000017">
    <property type="protein sequence ID" value="KAK2709491.1"/>
    <property type="molecule type" value="Genomic_DNA"/>
</dbReference>
<dbReference type="InterPro" id="IPR036859">
    <property type="entry name" value="CAP-Gly_dom_sf"/>
</dbReference>
<dbReference type="PANTHER" id="PTHR18849">
    <property type="entry name" value="LEUCINE RICH REPEAT PROTEIN"/>
    <property type="match status" value="1"/>
</dbReference>
<feature type="domain" description="CAP-Gly" evidence="11">
    <location>
        <begin position="22"/>
        <end position="66"/>
    </location>
</feature>
<dbReference type="InterPro" id="IPR001611">
    <property type="entry name" value="Leu-rich_rpt"/>
</dbReference>
<dbReference type="PROSITE" id="PS00845">
    <property type="entry name" value="CAP_GLY_1"/>
    <property type="match status" value="1"/>
</dbReference>
<dbReference type="InterPro" id="IPR000626">
    <property type="entry name" value="Ubiquitin-like_dom"/>
</dbReference>
<evidence type="ECO:0000256" key="4">
    <source>
        <dbReference type="ARBA" id="ARBA00022490"/>
    </source>
</evidence>
<evidence type="ECO:0000313" key="12">
    <source>
        <dbReference type="EMBL" id="KAK2709491.1"/>
    </source>
</evidence>
<comment type="subunit">
    <text evidence="9">Supercomplex made of cofactors A to E. Cofactors A and D function by capturing and stabilizing tubulin in a quasi-native conformation. Cofactor E binds to the cofactor D-tubulin complex; interaction with cofactor C then causes the release of tubulin polypeptides that are committed to the native state.</text>
</comment>
<evidence type="ECO:0000256" key="2">
    <source>
        <dbReference type="ARBA" id="ARBA00006286"/>
    </source>
</evidence>
<dbReference type="PANTHER" id="PTHR18849:SF0">
    <property type="entry name" value="CILIA- AND FLAGELLA-ASSOCIATED PROTEIN 410-RELATED"/>
    <property type="match status" value="1"/>
</dbReference>
<dbReference type="Gene3D" id="3.80.10.10">
    <property type="entry name" value="Ribonuclease Inhibitor"/>
    <property type="match status" value="2"/>
</dbReference>
<keyword evidence="7" id="KW-0143">Chaperone</keyword>
<evidence type="ECO:0000256" key="10">
    <source>
        <dbReference type="ARBA" id="ARBA00030180"/>
    </source>
</evidence>
<evidence type="ECO:0000259" key="11">
    <source>
        <dbReference type="PROSITE" id="PS50245"/>
    </source>
</evidence>
<dbReference type="InterPro" id="IPR000938">
    <property type="entry name" value="CAP-Gly_domain"/>
</dbReference>
<dbReference type="CDD" id="cd17044">
    <property type="entry name" value="Ubl_TBCE"/>
    <property type="match status" value="1"/>
</dbReference>
<dbReference type="Pfam" id="PF14560">
    <property type="entry name" value="Ubiquitin_2"/>
    <property type="match status" value="1"/>
</dbReference>
<dbReference type="SUPFAM" id="SSF74924">
    <property type="entry name" value="Cap-Gly domain"/>
    <property type="match status" value="1"/>
</dbReference>
<comment type="similarity">
    <text evidence="2">Belongs to the TBCE family.</text>
</comment>
<dbReference type="PROSITE" id="PS50245">
    <property type="entry name" value="CAP_GLY_2"/>
    <property type="match status" value="1"/>
</dbReference>
<reference evidence="12" key="1">
    <citation type="submission" date="2023-07" db="EMBL/GenBank/DDBJ databases">
        <title>Chromosome-level genome assembly of Artemia franciscana.</title>
        <authorList>
            <person name="Jo E."/>
        </authorList>
    </citation>
    <scope>NUCLEOTIDE SEQUENCE</scope>
    <source>
        <tissue evidence="12">Whole body</tissue>
    </source>
</reference>
<evidence type="ECO:0000313" key="13">
    <source>
        <dbReference type="Proteomes" id="UP001187531"/>
    </source>
</evidence>
<dbReference type="InterPro" id="IPR029071">
    <property type="entry name" value="Ubiquitin-like_domsf"/>
</dbReference>
<dbReference type="GO" id="GO:0005856">
    <property type="term" value="C:cytoskeleton"/>
    <property type="evidence" value="ECO:0007669"/>
    <property type="project" value="UniProtKB-SubCell"/>
</dbReference>
<evidence type="ECO:0000256" key="7">
    <source>
        <dbReference type="ARBA" id="ARBA00023186"/>
    </source>
</evidence>
<dbReference type="SUPFAM" id="SSF54236">
    <property type="entry name" value="Ubiquitin-like"/>
    <property type="match status" value="1"/>
</dbReference>
<dbReference type="AlphaFoldDB" id="A0AA88HKV5"/>
<organism evidence="12 13">
    <name type="scientific">Artemia franciscana</name>
    <name type="common">Brine shrimp</name>
    <name type="synonym">Artemia sanfranciscana</name>
    <dbReference type="NCBI Taxonomy" id="6661"/>
    <lineage>
        <taxon>Eukaryota</taxon>
        <taxon>Metazoa</taxon>
        <taxon>Ecdysozoa</taxon>
        <taxon>Arthropoda</taxon>
        <taxon>Crustacea</taxon>
        <taxon>Branchiopoda</taxon>
        <taxon>Anostraca</taxon>
        <taxon>Artemiidae</taxon>
        <taxon>Artemia</taxon>
    </lineage>
</organism>
<protein>
    <recommendedName>
        <fullName evidence="3">Tubulin-specific chaperone E</fullName>
    </recommendedName>
    <alternativeName>
        <fullName evidence="10">Tubulin-folding cofactor E</fullName>
    </alternativeName>
</protein>
<sequence length="503" mass="57697">MDYFIGCRVLSFESKGTVKYIGKVDSQPGIWLGIDWDTPERGKHDGTYKGIKYFTTRYPTSGSFIKPDKVSRGTSLVQALKNRYLKFEETHIEEQNLMVLQKTFNAPFVEIVGMDKVSRTQCNLGELKEASVSSQPVSHGGNGFESLFPNLEELHLDSTLLSAWTDVFEIINHLPKLKMLNLSYNVLSLDNIDESGAVFPNIRHLVLIGMEYTWTDIRKICKFFPDVEHLQVSWNKITSIDSIDCIDSCRILDLEHNSLKFWKNLRQLGRLKRLQRLNLIRSELENIEIDGGDFPSLQVLWLTKNDIKEWHHISQLGKIYTLKDLRILENPLLKKANMETNRQNVIARIGSLKVLNGTEISSQDRKGAEIDYVKSLAQEWRSVRTDSARHQKFLEDHPRFEVLAKALGLPEKEELEKMPTTVKSSLIGIKITLSEDKMVLRKVPSTMSVGKLRSLVERLTNSDEDISLFAASEKRPNVLIPLDNEMRQLSFYSIEDGDYIHVK</sequence>
<dbReference type="PROSITE" id="PS51450">
    <property type="entry name" value="LRR"/>
    <property type="match status" value="1"/>
</dbReference>
<dbReference type="Pfam" id="PF01302">
    <property type="entry name" value="CAP_GLY"/>
    <property type="match status" value="1"/>
</dbReference>
<dbReference type="SMART" id="SM01052">
    <property type="entry name" value="CAP_GLY"/>
    <property type="match status" value="1"/>
</dbReference>
<evidence type="ECO:0000256" key="5">
    <source>
        <dbReference type="ARBA" id="ARBA00022614"/>
    </source>
</evidence>
<dbReference type="SUPFAM" id="SSF52058">
    <property type="entry name" value="L domain-like"/>
    <property type="match status" value="1"/>
</dbReference>
<dbReference type="Proteomes" id="UP001187531">
    <property type="component" value="Unassembled WGS sequence"/>
</dbReference>
<keyword evidence="5" id="KW-0433">Leucine-rich repeat</keyword>
<keyword evidence="13" id="KW-1185">Reference proteome</keyword>
<name>A0AA88HKV5_ARTSF</name>
<comment type="caution">
    <text evidence="12">The sequence shown here is derived from an EMBL/GenBank/DDBJ whole genome shotgun (WGS) entry which is preliminary data.</text>
</comment>
<dbReference type="Gene3D" id="2.30.30.190">
    <property type="entry name" value="CAP Gly-rich-like domain"/>
    <property type="match status" value="1"/>
</dbReference>
<keyword evidence="4" id="KW-0963">Cytoplasm</keyword>
<comment type="subcellular location">
    <subcellularLocation>
        <location evidence="1">Cytoplasm</location>
        <location evidence="1">Cytoskeleton</location>
    </subcellularLocation>
</comment>
<dbReference type="Pfam" id="PF14580">
    <property type="entry name" value="LRR_9"/>
    <property type="match status" value="1"/>
</dbReference>
<proteinExistence type="inferred from homology"/>
<dbReference type="InterPro" id="IPR032675">
    <property type="entry name" value="LRR_dom_sf"/>
</dbReference>
<evidence type="ECO:0000256" key="3">
    <source>
        <dbReference type="ARBA" id="ARBA00015004"/>
    </source>
</evidence>
<evidence type="ECO:0000256" key="8">
    <source>
        <dbReference type="ARBA" id="ARBA00023212"/>
    </source>
</evidence>